<dbReference type="InterPro" id="IPR018392">
    <property type="entry name" value="LysM"/>
</dbReference>
<keyword evidence="2 8" id="KW-0812">Transmembrane</keyword>
<dbReference type="Gene3D" id="3.10.350.10">
    <property type="entry name" value="LysM domain"/>
    <property type="match status" value="1"/>
</dbReference>
<evidence type="ECO:0000256" key="8">
    <source>
        <dbReference type="SAM" id="Phobius"/>
    </source>
</evidence>
<evidence type="ECO:0000256" key="3">
    <source>
        <dbReference type="ARBA" id="ARBA00022989"/>
    </source>
</evidence>
<evidence type="ECO:0000256" key="6">
    <source>
        <dbReference type="ARBA" id="ARBA00040995"/>
    </source>
</evidence>
<dbReference type="AlphaFoldDB" id="A0A8C5M7E2"/>
<keyword evidence="4 8" id="KW-0472">Membrane</keyword>
<dbReference type="Pfam" id="PF01476">
    <property type="entry name" value="LysM"/>
    <property type="match status" value="1"/>
</dbReference>
<dbReference type="PROSITE" id="PS51782">
    <property type="entry name" value="LYSM"/>
    <property type="match status" value="1"/>
</dbReference>
<reference evidence="10" key="1">
    <citation type="submission" date="2025-08" db="UniProtKB">
        <authorList>
            <consortium name="Ensembl"/>
        </authorList>
    </citation>
    <scope>IDENTIFICATION</scope>
</reference>
<feature type="transmembrane region" description="Helical" evidence="8">
    <location>
        <begin position="206"/>
        <end position="226"/>
    </location>
</feature>
<evidence type="ECO:0000256" key="5">
    <source>
        <dbReference type="ARBA" id="ARBA00023180"/>
    </source>
</evidence>
<comment type="subcellular location">
    <subcellularLocation>
        <location evidence="1">Membrane</location>
        <topology evidence="1">Single-pass membrane protein</topology>
    </subcellularLocation>
</comment>
<dbReference type="OrthoDB" id="538216at2759"/>
<feature type="domain" description="LysM" evidence="9">
    <location>
        <begin position="69"/>
        <end position="113"/>
    </location>
</feature>
<evidence type="ECO:0000256" key="2">
    <source>
        <dbReference type="ARBA" id="ARBA00022692"/>
    </source>
</evidence>
<evidence type="ECO:0000256" key="7">
    <source>
        <dbReference type="SAM" id="MobiDB-lite"/>
    </source>
</evidence>
<dbReference type="Proteomes" id="UP000694569">
    <property type="component" value="Unplaced"/>
</dbReference>
<evidence type="ECO:0000259" key="9">
    <source>
        <dbReference type="PROSITE" id="PS51782"/>
    </source>
</evidence>
<keyword evidence="11" id="KW-1185">Reference proteome</keyword>
<dbReference type="Ensembl" id="ENSLLET00000008141.1">
    <property type="protein sequence ID" value="ENSLLEP00000007825.1"/>
    <property type="gene ID" value="ENSLLEG00000004955.1"/>
</dbReference>
<dbReference type="PANTHER" id="PTHR20932">
    <property type="entry name" value="LYSM AND PUTATIVE PEPTIDOGLYCAN-BINDING DOMAIN-CONTAINING PROTEIN"/>
    <property type="match status" value="1"/>
</dbReference>
<sequence>MHRRDVGSHTFQPPATVHSSQGSHVYTFSNGTLDPDTSSEEEFDVMELRARGGQRNNTTRKRVGDIVLLEHSITKDDTLNKLALHYGCKVADIKQVNNFISEQDMYALKSIKIPAKVNGILTELHDELNPQRASHTLEASGMELTEEMPVDVAESGDLSRYFQEIDENIEAAALDLSEPLLPGSHSSSHSSKKNDPITGADWGIRWWNAVFIMLLIGIVLPVYYIIFYKLRGHSHTNLTTVLRNWSSEVSSVPAVNCVHGVSSRALHLLSINFFLLLCR</sequence>
<dbReference type="SMART" id="SM00257">
    <property type="entry name" value="LysM"/>
    <property type="match status" value="1"/>
</dbReference>
<evidence type="ECO:0000256" key="4">
    <source>
        <dbReference type="ARBA" id="ARBA00023136"/>
    </source>
</evidence>
<dbReference type="InterPro" id="IPR036779">
    <property type="entry name" value="LysM_dom_sf"/>
</dbReference>
<keyword evidence="5" id="KW-0325">Glycoprotein</keyword>
<dbReference type="GeneTree" id="ENSGT00940000160583"/>
<dbReference type="InterPro" id="IPR045030">
    <property type="entry name" value="LYSM1-4"/>
</dbReference>
<reference evidence="10" key="2">
    <citation type="submission" date="2025-09" db="UniProtKB">
        <authorList>
            <consortium name="Ensembl"/>
        </authorList>
    </citation>
    <scope>IDENTIFICATION</scope>
</reference>
<gene>
    <name evidence="10" type="primary">LYSMD4</name>
</gene>
<evidence type="ECO:0000313" key="10">
    <source>
        <dbReference type="Ensembl" id="ENSLLEP00000007825.1"/>
    </source>
</evidence>
<proteinExistence type="predicted"/>
<evidence type="ECO:0000313" key="11">
    <source>
        <dbReference type="Proteomes" id="UP000694569"/>
    </source>
</evidence>
<organism evidence="10 11">
    <name type="scientific">Leptobrachium leishanense</name>
    <name type="common">Leishan spiny toad</name>
    <dbReference type="NCBI Taxonomy" id="445787"/>
    <lineage>
        <taxon>Eukaryota</taxon>
        <taxon>Metazoa</taxon>
        <taxon>Chordata</taxon>
        <taxon>Craniata</taxon>
        <taxon>Vertebrata</taxon>
        <taxon>Euteleostomi</taxon>
        <taxon>Amphibia</taxon>
        <taxon>Batrachia</taxon>
        <taxon>Anura</taxon>
        <taxon>Pelobatoidea</taxon>
        <taxon>Megophryidae</taxon>
        <taxon>Leptobrachium</taxon>
    </lineage>
</organism>
<dbReference type="GO" id="GO:0016020">
    <property type="term" value="C:membrane"/>
    <property type="evidence" value="ECO:0007669"/>
    <property type="project" value="UniProtKB-SubCell"/>
</dbReference>
<accession>A0A8C5M7E2</accession>
<keyword evidence="3 8" id="KW-1133">Transmembrane helix</keyword>
<evidence type="ECO:0000256" key="1">
    <source>
        <dbReference type="ARBA" id="ARBA00004167"/>
    </source>
</evidence>
<feature type="compositionally biased region" description="Polar residues" evidence="7">
    <location>
        <begin position="9"/>
        <end position="36"/>
    </location>
</feature>
<name>A0A8C5M7E2_9ANUR</name>
<protein>
    <recommendedName>
        <fullName evidence="6">LysM and putative peptidoglycan-binding domain-containing protein 4</fullName>
    </recommendedName>
</protein>
<feature type="region of interest" description="Disordered" evidence="7">
    <location>
        <begin position="1"/>
        <end position="39"/>
    </location>
</feature>
<dbReference type="PANTHER" id="PTHR20932:SF7">
    <property type="entry name" value="AND PUTATIVE PEPTIDOGLYCAN-BINDING DOMAIN-CONTAINING PROTEIN 4-RELATED"/>
    <property type="match status" value="1"/>
</dbReference>